<evidence type="ECO:0000256" key="10">
    <source>
        <dbReference type="ARBA" id="ARBA00023242"/>
    </source>
</evidence>
<keyword evidence="3" id="KW-0479">Metal-binding</keyword>
<dbReference type="Gene3D" id="1.10.4020.10">
    <property type="entry name" value="DNA breaking-rejoining enzymes"/>
    <property type="match status" value="1"/>
</dbReference>
<accession>A0A8D0KMV5</accession>
<dbReference type="GeneTree" id="ENSGT00940000153587"/>
<dbReference type="InterPro" id="IPR003309">
    <property type="entry name" value="SCAN_dom"/>
</dbReference>
<feature type="region of interest" description="Disordered" evidence="12">
    <location>
        <begin position="185"/>
        <end position="204"/>
    </location>
</feature>
<keyword evidence="8" id="KW-0238">DNA-binding</keyword>
<keyword evidence="4" id="KW-0677">Repeat</keyword>
<feature type="domain" description="C2H2-type" evidence="13">
    <location>
        <begin position="487"/>
        <end position="514"/>
    </location>
</feature>
<dbReference type="SUPFAM" id="SSF57667">
    <property type="entry name" value="beta-beta-alpha zinc fingers"/>
    <property type="match status" value="6"/>
</dbReference>
<dbReference type="PROSITE" id="PS00028">
    <property type="entry name" value="ZINC_FINGER_C2H2_1"/>
    <property type="match status" value="10"/>
</dbReference>
<dbReference type="FunFam" id="3.30.160.60:FF:002343">
    <property type="entry name" value="Zinc finger protein 33A"/>
    <property type="match status" value="3"/>
</dbReference>
<dbReference type="FunFam" id="1.10.4020.10:FF:000005">
    <property type="entry name" value="Uncharacterized protein"/>
    <property type="match status" value="1"/>
</dbReference>
<feature type="domain" description="SCAN box" evidence="14">
    <location>
        <begin position="34"/>
        <end position="112"/>
    </location>
</feature>
<evidence type="ECO:0000256" key="7">
    <source>
        <dbReference type="ARBA" id="ARBA00023015"/>
    </source>
</evidence>
<name>A0A8D0KMV5_SALMN</name>
<dbReference type="FunFam" id="3.30.160.60:FF:000761">
    <property type="entry name" value="Zinc finger protein 449"/>
    <property type="match status" value="1"/>
</dbReference>
<dbReference type="SMART" id="SM00355">
    <property type="entry name" value="ZnF_C2H2"/>
    <property type="match status" value="10"/>
</dbReference>
<dbReference type="SUPFAM" id="SSF47353">
    <property type="entry name" value="Retrovirus capsid dimerization domain-like"/>
    <property type="match status" value="1"/>
</dbReference>
<evidence type="ECO:0000256" key="8">
    <source>
        <dbReference type="ARBA" id="ARBA00023125"/>
    </source>
</evidence>
<keyword evidence="10" id="KW-0539">Nucleus</keyword>
<dbReference type="FunFam" id="3.30.160.60:FF:000338">
    <property type="entry name" value="zinc finger protein 383"/>
    <property type="match status" value="1"/>
</dbReference>
<evidence type="ECO:0000256" key="5">
    <source>
        <dbReference type="ARBA" id="ARBA00022771"/>
    </source>
</evidence>
<feature type="domain" description="C2H2-type" evidence="13">
    <location>
        <begin position="319"/>
        <end position="346"/>
    </location>
</feature>
<dbReference type="FunFam" id="3.30.160.60:FF:002063">
    <property type="entry name" value="RB associated KRAB zinc finger"/>
    <property type="match status" value="2"/>
</dbReference>
<comment type="subcellular location">
    <subcellularLocation>
        <location evidence="1">Nucleus</location>
    </subcellularLocation>
</comment>
<dbReference type="InterPro" id="IPR038269">
    <property type="entry name" value="SCAN_sf"/>
</dbReference>
<feature type="domain" description="C2H2-type" evidence="13">
    <location>
        <begin position="459"/>
        <end position="486"/>
    </location>
</feature>
<proteinExistence type="inferred from homology"/>
<dbReference type="GO" id="GO:0008270">
    <property type="term" value="F:zinc ion binding"/>
    <property type="evidence" value="ECO:0007669"/>
    <property type="project" value="UniProtKB-KW"/>
</dbReference>
<evidence type="ECO:0000256" key="4">
    <source>
        <dbReference type="ARBA" id="ARBA00022737"/>
    </source>
</evidence>
<dbReference type="SMART" id="SM00431">
    <property type="entry name" value="SCAN"/>
    <property type="match status" value="1"/>
</dbReference>
<dbReference type="Ensembl" id="ENSSMRT00000031135.1">
    <property type="protein sequence ID" value="ENSSMRP00000026647.1"/>
    <property type="gene ID" value="ENSSMRG00000020581.1"/>
</dbReference>
<dbReference type="PANTHER" id="PTHR23226">
    <property type="entry name" value="ZINC FINGER AND SCAN DOMAIN-CONTAINING"/>
    <property type="match status" value="1"/>
</dbReference>
<dbReference type="GO" id="GO:0005634">
    <property type="term" value="C:nucleus"/>
    <property type="evidence" value="ECO:0007669"/>
    <property type="project" value="UniProtKB-SubCell"/>
</dbReference>
<keyword evidence="5 11" id="KW-0863">Zinc-finger</keyword>
<evidence type="ECO:0000256" key="3">
    <source>
        <dbReference type="ARBA" id="ARBA00022723"/>
    </source>
</evidence>
<organism evidence="15 16">
    <name type="scientific">Salvator merianae</name>
    <name type="common">Argentine black and white tegu</name>
    <name type="synonym">Tupinambis merianae</name>
    <dbReference type="NCBI Taxonomy" id="96440"/>
    <lineage>
        <taxon>Eukaryota</taxon>
        <taxon>Metazoa</taxon>
        <taxon>Chordata</taxon>
        <taxon>Craniata</taxon>
        <taxon>Vertebrata</taxon>
        <taxon>Euteleostomi</taxon>
        <taxon>Lepidosauria</taxon>
        <taxon>Squamata</taxon>
        <taxon>Bifurcata</taxon>
        <taxon>Unidentata</taxon>
        <taxon>Episquamata</taxon>
        <taxon>Laterata</taxon>
        <taxon>Teiioidea</taxon>
        <taxon>Teiidae</taxon>
        <taxon>Salvator</taxon>
    </lineage>
</organism>
<evidence type="ECO:0000313" key="15">
    <source>
        <dbReference type="Ensembl" id="ENSSMRP00000026647.1"/>
    </source>
</evidence>
<comment type="similarity">
    <text evidence="2">Belongs to the krueppel C2H2-type zinc-finger protein family.</text>
</comment>
<feature type="domain" description="C2H2-type" evidence="13">
    <location>
        <begin position="291"/>
        <end position="318"/>
    </location>
</feature>
<dbReference type="FunFam" id="3.30.160.60:FF:000551">
    <property type="entry name" value="zinc finger protein 197 isoform X1"/>
    <property type="match status" value="1"/>
</dbReference>
<feature type="domain" description="C2H2-type" evidence="13">
    <location>
        <begin position="543"/>
        <end position="571"/>
    </location>
</feature>
<evidence type="ECO:0000256" key="9">
    <source>
        <dbReference type="ARBA" id="ARBA00023163"/>
    </source>
</evidence>
<dbReference type="FunFam" id="3.30.160.60:FF:000710">
    <property type="entry name" value="Zinc finger protein 768"/>
    <property type="match status" value="1"/>
</dbReference>
<keyword evidence="16" id="KW-1185">Reference proteome</keyword>
<dbReference type="PROSITE" id="PS50804">
    <property type="entry name" value="SCAN_BOX"/>
    <property type="match status" value="1"/>
</dbReference>
<dbReference type="CDD" id="cd07936">
    <property type="entry name" value="SCAN"/>
    <property type="match status" value="1"/>
</dbReference>
<evidence type="ECO:0000259" key="14">
    <source>
        <dbReference type="PROSITE" id="PS50804"/>
    </source>
</evidence>
<feature type="domain" description="C2H2-type" evidence="13">
    <location>
        <begin position="515"/>
        <end position="542"/>
    </location>
</feature>
<dbReference type="InterPro" id="IPR013087">
    <property type="entry name" value="Znf_C2H2_type"/>
</dbReference>
<dbReference type="FunFam" id="3.30.160.60:FF:000514">
    <property type="entry name" value="Uncharacterized protein"/>
    <property type="match status" value="1"/>
</dbReference>
<keyword evidence="7" id="KW-0805">Transcription regulation</keyword>
<evidence type="ECO:0000259" key="13">
    <source>
        <dbReference type="PROSITE" id="PS50157"/>
    </source>
</evidence>
<keyword evidence="9" id="KW-0804">Transcription</keyword>
<dbReference type="Gene3D" id="3.30.160.60">
    <property type="entry name" value="Classic Zinc Finger"/>
    <property type="match status" value="10"/>
</dbReference>
<evidence type="ECO:0000256" key="11">
    <source>
        <dbReference type="PROSITE-ProRule" id="PRU00042"/>
    </source>
</evidence>
<dbReference type="PROSITE" id="PS50157">
    <property type="entry name" value="ZINC_FINGER_C2H2_2"/>
    <property type="match status" value="10"/>
</dbReference>
<sequence>MWSHPTNSGSCSLKKLASKTIALSCSLNNSLEWHKHFREFCYQEIEAPREVCSRLYRLCHQWLKPKKHTKAQMLDLVILEQFLSILPPEMGQWVRECGPESSSQAVALAEGFLLSQAEELVEALDMHPGDHLVFFFPLLLPTGDVPNVKHFRQPYLVSPERTNHKRGQEAFCNQRGPNIHEKNQAIKENKESPTSQRSSSPEPLILGECKRKGRANPLLSSLNEQLKTDTGKKSGKMIEGDQILIRTLNPNLDQTTYARKEDYKCLELGQNFPAVQNLQGNEGPHIGRRRYQCMECGKVFTCSSNLNAHKRIHTGEKPFKCMDCGKMFGRKSHLNTHKITHTGERPFECKECRKGFGQRTDLSRHEKTHVKGKYHVCAVCGKSFSHLVNLFLHERIHRGEKPYKCVKCGKSYNGKPQLTFHLRMHTGERPFKCMDCGKSFTRSHSLTKHKRTHKGEKPCKCLECGKGFTDGSQLRRHQKTHTGEKPYQCNTCGKHFRDKSALNKHQKTHTGEKLSKCMECGKSFSDGSQLRRHQRIHTEEKPYKCLECGRSFRTEMPLFKHQKRSHTEEKPFNVWSVERASSDCQSLVHIK</sequence>
<keyword evidence="6" id="KW-0862">Zinc</keyword>
<evidence type="ECO:0000256" key="6">
    <source>
        <dbReference type="ARBA" id="ARBA00022833"/>
    </source>
</evidence>
<dbReference type="Pfam" id="PF00096">
    <property type="entry name" value="zf-C2H2"/>
    <property type="match status" value="10"/>
</dbReference>
<feature type="domain" description="C2H2-type" evidence="13">
    <location>
        <begin position="347"/>
        <end position="374"/>
    </location>
</feature>
<dbReference type="InterPro" id="IPR036236">
    <property type="entry name" value="Znf_C2H2_sf"/>
</dbReference>
<reference evidence="15" key="2">
    <citation type="submission" date="2025-09" db="UniProtKB">
        <authorList>
            <consortium name="Ensembl"/>
        </authorList>
    </citation>
    <scope>IDENTIFICATION</scope>
</reference>
<dbReference type="Pfam" id="PF02023">
    <property type="entry name" value="SCAN"/>
    <property type="match status" value="1"/>
</dbReference>
<dbReference type="GO" id="GO:0000978">
    <property type="term" value="F:RNA polymerase II cis-regulatory region sequence-specific DNA binding"/>
    <property type="evidence" value="ECO:0007669"/>
    <property type="project" value="TreeGrafter"/>
</dbReference>
<dbReference type="GO" id="GO:0000981">
    <property type="term" value="F:DNA-binding transcription factor activity, RNA polymerase II-specific"/>
    <property type="evidence" value="ECO:0007669"/>
    <property type="project" value="TreeGrafter"/>
</dbReference>
<feature type="domain" description="C2H2-type" evidence="13">
    <location>
        <begin position="431"/>
        <end position="458"/>
    </location>
</feature>
<dbReference type="AlphaFoldDB" id="A0A8D0KMV5"/>
<dbReference type="PANTHER" id="PTHR23226:SF377">
    <property type="entry name" value="ZINC FINGER AND SCAN DOMAIN-CONTAINING PROTEIN 20"/>
    <property type="match status" value="1"/>
</dbReference>
<evidence type="ECO:0000256" key="12">
    <source>
        <dbReference type="SAM" id="MobiDB-lite"/>
    </source>
</evidence>
<evidence type="ECO:0000256" key="2">
    <source>
        <dbReference type="ARBA" id="ARBA00006991"/>
    </source>
</evidence>
<dbReference type="Proteomes" id="UP000694421">
    <property type="component" value="Unplaced"/>
</dbReference>
<evidence type="ECO:0000256" key="1">
    <source>
        <dbReference type="ARBA" id="ARBA00004123"/>
    </source>
</evidence>
<feature type="domain" description="C2H2-type" evidence="13">
    <location>
        <begin position="375"/>
        <end position="402"/>
    </location>
</feature>
<evidence type="ECO:0000313" key="16">
    <source>
        <dbReference type="Proteomes" id="UP000694421"/>
    </source>
</evidence>
<feature type="compositionally biased region" description="Polar residues" evidence="12">
    <location>
        <begin position="192"/>
        <end position="201"/>
    </location>
</feature>
<feature type="domain" description="C2H2-type" evidence="13">
    <location>
        <begin position="403"/>
        <end position="430"/>
    </location>
</feature>
<protein>
    <submittedName>
        <fullName evidence="15">Uncharacterized protein</fullName>
    </submittedName>
</protein>
<reference evidence="15" key="1">
    <citation type="submission" date="2025-08" db="UniProtKB">
        <authorList>
            <consortium name="Ensembl"/>
        </authorList>
    </citation>
    <scope>IDENTIFICATION</scope>
</reference>